<dbReference type="SUPFAM" id="SSF46689">
    <property type="entry name" value="Homeodomain-like"/>
    <property type="match status" value="1"/>
</dbReference>
<dbReference type="AlphaFoldDB" id="A0A9E5JUB8"/>
<dbReference type="InterPro" id="IPR001647">
    <property type="entry name" value="HTH_TetR"/>
</dbReference>
<dbReference type="PROSITE" id="PS01081">
    <property type="entry name" value="HTH_TETR_1"/>
    <property type="match status" value="1"/>
</dbReference>
<evidence type="ECO:0000313" key="5">
    <source>
        <dbReference type="EMBL" id="NHO65743.1"/>
    </source>
</evidence>
<proteinExistence type="predicted"/>
<reference evidence="5" key="1">
    <citation type="submission" date="2020-03" db="EMBL/GenBank/DDBJ databases">
        <authorList>
            <person name="Guo F."/>
        </authorList>
    </citation>
    <scope>NUCLEOTIDE SEQUENCE</scope>
    <source>
        <strain evidence="5">JCM 30134</strain>
    </source>
</reference>
<organism evidence="5 6">
    <name type="scientific">Pseudomaricurvus hydrocarbonicus</name>
    <dbReference type="NCBI Taxonomy" id="1470433"/>
    <lineage>
        <taxon>Bacteria</taxon>
        <taxon>Pseudomonadati</taxon>
        <taxon>Pseudomonadota</taxon>
        <taxon>Gammaproteobacteria</taxon>
        <taxon>Cellvibrionales</taxon>
        <taxon>Cellvibrionaceae</taxon>
        <taxon>Pseudomaricurvus</taxon>
    </lineage>
</organism>
<evidence type="ECO:0000313" key="6">
    <source>
        <dbReference type="Proteomes" id="UP000787472"/>
    </source>
</evidence>
<dbReference type="GO" id="GO:0000976">
    <property type="term" value="F:transcription cis-regulatory region binding"/>
    <property type="evidence" value="ECO:0007669"/>
    <property type="project" value="TreeGrafter"/>
</dbReference>
<feature type="region of interest" description="Disordered" evidence="3">
    <location>
        <begin position="1"/>
        <end position="22"/>
    </location>
</feature>
<dbReference type="Proteomes" id="UP000787472">
    <property type="component" value="Unassembled WGS sequence"/>
</dbReference>
<dbReference type="PROSITE" id="PS50977">
    <property type="entry name" value="HTH_TETR_2"/>
    <property type="match status" value="1"/>
</dbReference>
<evidence type="ECO:0000256" key="1">
    <source>
        <dbReference type="ARBA" id="ARBA00023125"/>
    </source>
</evidence>
<gene>
    <name evidence="5" type="ORF">G8770_09340</name>
</gene>
<feature type="DNA-binding region" description="H-T-H motif" evidence="2">
    <location>
        <begin position="46"/>
        <end position="65"/>
    </location>
</feature>
<feature type="domain" description="HTH tetR-type" evidence="4">
    <location>
        <begin position="23"/>
        <end position="83"/>
    </location>
</feature>
<dbReference type="InterPro" id="IPR050109">
    <property type="entry name" value="HTH-type_TetR-like_transc_reg"/>
</dbReference>
<dbReference type="GO" id="GO:0003700">
    <property type="term" value="F:DNA-binding transcription factor activity"/>
    <property type="evidence" value="ECO:0007669"/>
    <property type="project" value="TreeGrafter"/>
</dbReference>
<dbReference type="Gene3D" id="1.10.357.10">
    <property type="entry name" value="Tetracycline Repressor, domain 2"/>
    <property type="match status" value="1"/>
</dbReference>
<evidence type="ECO:0000256" key="2">
    <source>
        <dbReference type="PROSITE-ProRule" id="PRU00335"/>
    </source>
</evidence>
<protein>
    <submittedName>
        <fullName evidence="5">TetR/AcrR family transcriptional regulator</fullName>
    </submittedName>
</protein>
<keyword evidence="6" id="KW-1185">Reference proteome</keyword>
<evidence type="ECO:0000256" key="3">
    <source>
        <dbReference type="SAM" id="MobiDB-lite"/>
    </source>
</evidence>
<dbReference type="PANTHER" id="PTHR30055">
    <property type="entry name" value="HTH-TYPE TRANSCRIPTIONAL REGULATOR RUTR"/>
    <property type="match status" value="1"/>
</dbReference>
<dbReference type="EMBL" id="JAAONZ010000005">
    <property type="protein sequence ID" value="NHO65743.1"/>
    <property type="molecule type" value="Genomic_DNA"/>
</dbReference>
<dbReference type="PRINTS" id="PR00455">
    <property type="entry name" value="HTHTETR"/>
</dbReference>
<dbReference type="PANTHER" id="PTHR30055:SF226">
    <property type="entry name" value="HTH-TYPE TRANSCRIPTIONAL REGULATOR PKSA"/>
    <property type="match status" value="1"/>
</dbReference>
<comment type="caution">
    <text evidence="5">The sequence shown here is derived from an EMBL/GenBank/DDBJ whole genome shotgun (WGS) entry which is preliminary data.</text>
</comment>
<accession>A0A9E5JUB8</accession>
<dbReference type="Pfam" id="PF00440">
    <property type="entry name" value="TetR_N"/>
    <property type="match status" value="1"/>
</dbReference>
<evidence type="ECO:0000259" key="4">
    <source>
        <dbReference type="PROSITE" id="PS50977"/>
    </source>
</evidence>
<sequence length="215" mass="24514">MSESSQKSRKVVVRKAPSQSRSKEKVQNILAAAKSLLASEGLEKLTTNRIAKLAGLSIGSLYQYFPNKQAIIHQLYSDWLQSVRELLREYQASDLEGETPVSIMQTMMDQIYRPHDLDPEESRYEAELNKAMHLYPELQAIDHRHARQIAGILADILRKTGVVATDDVLFQLGLYSYELYGSYEAMLQHEGTSPGLIYEWQKQGLFSIIESYTKK</sequence>
<dbReference type="RefSeq" id="WP_167185233.1">
    <property type="nucleotide sequence ID" value="NZ_JAAONZ010000005.1"/>
</dbReference>
<dbReference type="InterPro" id="IPR009057">
    <property type="entry name" value="Homeodomain-like_sf"/>
</dbReference>
<keyword evidence="1 2" id="KW-0238">DNA-binding</keyword>
<dbReference type="InterPro" id="IPR023772">
    <property type="entry name" value="DNA-bd_HTH_TetR-type_CS"/>
</dbReference>
<name>A0A9E5JUB8_9GAMM</name>